<dbReference type="PANTHER" id="PTHR42956">
    <property type="entry name" value="NITROGENASE IRON-MOLYBDENUM COFACTOR BIOSYNTHESIS PROTEIN NIFE"/>
    <property type="match status" value="1"/>
</dbReference>
<sequence length="546" mass="61424">MNWPVCDQVMPWDKVDRTREPWEIARDYLEMRAKKQFEIVTFRDLLEKTEDTAASDWWEKIVPGYGSGLWCPAYYSIQTWAGLPNSVVVFHGPTHCVSAARFFQISYGGGGGGSYYWGGPFCFVPSTEMNERDAILGAPEKLKKAILEIDAVAKPEIIIVAPACAPSMIGEPMEEVIEDVRGQIQSEIIFVDAPGFKCIDEGDMIRLVTSKYCTDLMEEPKTKDKGAVNAVGDWRTSAWEERYGVKCNFPTAYDELNRILKRMGLKLKTVLPQAPLADIRRAPEAEFNVCTCPMFAYPICEEMKAKFGVPYSNHVYPLGIEATRNYIMAIADFFGKQNEAEALLREEFGKLQPLWDEARRKIAGKVALMDSSIAMTSVNRQMGYARMLIELGIEDVIFFNIAPSEVLGRREGVEYYLSQTINGVPYNPKFLWWPAPHAIKLSPVEVMEFLGLKPQDVLYLYGDLGWYAKAPDIDPANTAQVQSGIHWRRRRNVCSRSIFFSGIRGLLRDIINAVNTSSRGRNFTLYGRVIGEWAIGDGAAGAAERG</sequence>
<dbReference type="CDD" id="cd00316">
    <property type="entry name" value="Oxidoreductase_nitrogenase"/>
    <property type="match status" value="1"/>
</dbReference>
<comment type="caution">
    <text evidence="2">The sequence shown here is derived from an EMBL/GenBank/DDBJ whole genome shotgun (WGS) entry which is preliminary data.</text>
</comment>
<dbReference type="InterPro" id="IPR049939">
    <property type="entry name" value="NifE-like"/>
</dbReference>
<dbReference type="InterPro" id="IPR000510">
    <property type="entry name" value="Nase/OxRdtase_comp1"/>
</dbReference>
<name>A0A932GNP6_UNCTE</name>
<organism evidence="2 3">
    <name type="scientific">Tectimicrobiota bacterium</name>
    <dbReference type="NCBI Taxonomy" id="2528274"/>
    <lineage>
        <taxon>Bacteria</taxon>
        <taxon>Pseudomonadati</taxon>
        <taxon>Nitrospinota/Tectimicrobiota group</taxon>
        <taxon>Candidatus Tectimicrobiota</taxon>
    </lineage>
</organism>
<dbReference type="PANTHER" id="PTHR42956:SF1">
    <property type="entry name" value="NITROGENASE IRON-MOLYBDENUM COFACTOR BIOSYNTHESIS PROTEIN NIFE"/>
    <property type="match status" value="1"/>
</dbReference>
<gene>
    <name evidence="2" type="ORF">HYY65_04700</name>
</gene>
<evidence type="ECO:0000313" key="2">
    <source>
        <dbReference type="EMBL" id="MBI3014356.1"/>
    </source>
</evidence>
<feature type="domain" description="Nitrogenase/oxidoreductase component 1" evidence="1">
    <location>
        <begin position="77"/>
        <end position="394"/>
    </location>
</feature>
<dbReference type="GO" id="GO:0016491">
    <property type="term" value="F:oxidoreductase activity"/>
    <property type="evidence" value="ECO:0007669"/>
    <property type="project" value="InterPro"/>
</dbReference>
<accession>A0A932GNP6</accession>
<evidence type="ECO:0000313" key="3">
    <source>
        <dbReference type="Proteomes" id="UP000741360"/>
    </source>
</evidence>
<dbReference type="Proteomes" id="UP000741360">
    <property type="component" value="Unassembled WGS sequence"/>
</dbReference>
<proteinExistence type="predicted"/>
<dbReference type="Pfam" id="PF00148">
    <property type="entry name" value="Oxidored_nitro"/>
    <property type="match status" value="1"/>
</dbReference>
<dbReference type="AlphaFoldDB" id="A0A932GNP6"/>
<evidence type="ECO:0000259" key="1">
    <source>
        <dbReference type="Pfam" id="PF00148"/>
    </source>
</evidence>
<reference evidence="2" key="1">
    <citation type="submission" date="2020-07" db="EMBL/GenBank/DDBJ databases">
        <title>Huge and variable diversity of episymbiotic CPR bacteria and DPANN archaea in groundwater ecosystems.</title>
        <authorList>
            <person name="He C.Y."/>
            <person name="Keren R."/>
            <person name="Whittaker M."/>
            <person name="Farag I.F."/>
            <person name="Doudna J."/>
            <person name="Cate J.H.D."/>
            <person name="Banfield J.F."/>
        </authorList>
    </citation>
    <scope>NUCLEOTIDE SEQUENCE</scope>
    <source>
        <strain evidence="2">NC_groundwater_717_Ag_S-0.2um_59_8</strain>
    </source>
</reference>
<dbReference type="SUPFAM" id="SSF53807">
    <property type="entry name" value="Helical backbone' metal receptor"/>
    <property type="match status" value="1"/>
</dbReference>
<dbReference type="EMBL" id="JACPSX010000087">
    <property type="protein sequence ID" value="MBI3014356.1"/>
    <property type="molecule type" value="Genomic_DNA"/>
</dbReference>
<dbReference type="Gene3D" id="3.40.50.1980">
    <property type="entry name" value="Nitrogenase molybdenum iron protein domain"/>
    <property type="match status" value="2"/>
</dbReference>
<protein>
    <submittedName>
        <fullName evidence="2">Nitrogenase component 1</fullName>
    </submittedName>
</protein>